<evidence type="ECO:0000313" key="9">
    <source>
        <dbReference type="Proteomes" id="UP000823927"/>
    </source>
</evidence>
<dbReference type="PROSITE" id="PS00716">
    <property type="entry name" value="SIGMA70_2"/>
    <property type="match status" value="1"/>
</dbReference>
<dbReference type="GO" id="GO:0003677">
    <property type="term" value="F:DNA binding"/>
    <property type="evidence" value="ECO:0007669"/>
    <property type="project" value="UniProtKB-KW"/>
</dbReference>
<dbReference type="SUPFAM" id="SSF88659">
    <property type="entry name" value="Sigma3 and sigma4 domains of RNA polymerase sigma factors"/>
    <property type="match status" value="1"/>
</dbReference>
<keyword evidence="5" id="KW-0238">DNA-binding</keyword>
<dbReference type="PRINTS" id="PR00046">
    <property type="entry name" value="SIGMA70FCT"/>
</dbReference>
<proteinExistence type="inferred from homology"/>
<reference evidence="8" key="1">
    <citation type="submission" date="2020-10" db="EMBL/GenBank/DDBJ databases">
        <authorList>
            <person name="Gilroy R."/>
        </authorList>
    </citation>
    <scope>NUCLEOTIDE SEQUENCE</scope>
    <source>
        <strain evidence="8">CHK178-757</strain>
    </source>
</reference>
<dbReference type="CDD" id="cd06171">
    <property type="entry name" value="Sigma70_r4"/>
    <property type="match status" value="1"/>
</dbReference>
<dbReference type="AlphaFoldDB" id="A0A9D1F6L4"/>
<dbReference type="InterPro" id="IPR013324">
    <property type="entry name" value="RNA_pol_sigma_r3/r4-like"/>
</dbReference>
<dbReference type="InterPro" id="IPR013325">
    <property type="entry name" value="RNA_pol_sigma_r2"/>
</dbReference>
<evidence type="ECO:0000256" key="2">
    <source>
        <dbReference type="ARBA" id="ARBA00022969"/>
    </source>
</evidence>
<dbReference type="InterPro" id="IPR036388">
    <property type="entry name" value="WH-like_DNA-bd_sf"/>
</dbReference>
<evidence type="ECO:0000256" key="4">
    <source>
        <dbReference type="ARBA" id="ARBA00023082"/>
    </source>
</evidence>
<dbReference type="Proteomes" id="UP000823927">
    <property type="component" value="Unassembled WGS sequence"/>
</dbReference>
<feature type="domain" description="HTH cro/C1-type" evidence="7">
    <location>
        <begin position="175"/>
        <end position="195"/>
    </location>
</feature>
<dbReference type="InterPro" id="IPR001387">
    <property type="entry name" value="Cro/C1-type_HTH"/>
</dbReference>
<dbReference type="EMBL" id="DVIT01000056">
    <property type="protein sequence ID" value="HIS48439.1"/>
    <property type="molecule type" value="Genomic_DNA"/>
</dbReference>
<dbReference type="InterPro" id="IPR000943">
    <property type="entry name" value="RNA_pol_sigma70"/>
</dbReference>
<keyword evidence="2" id="KW-0749">Sporulation</keyword>
<keyword evidence="4" id="KW-0731">Sigma factor</keyword>
<reference evidence="8" key="2">
    <citation type="journal article" date="2021" name="PeerJ">
        <title>Extensive microbial diversity within the chicken gut microbiome revealed by metagenomics and culture.</title>
        <authorList>
            <person name="Gilroy R."/>
            <person name="Ravi A."/>
            <person name="Getino M."/>
            <person name="Pursley I."/>
            <person name="Horton D.L."/>
            <person name="Alikhan N.F."/>
            <person name="Baker D."/>
            <person name="Gharbi K."/>
            <person name="Hall N."/>
            <person name="Watson M."/>
            <person name="Adriaenssens E.M."/>
            <person name="Foster-Nyarko E."/>
            <person name="Jarju S."/>
            <person name="Secka A."/>
            <person name="Antonio M."/>
            <person name="Oren A."/>
            <person name="Chaudhuri R.R."/>
            <person name="La Ragione R."/>
            <person name="Hildebrand F."/>
            <person name="Pallen M.J."/>
        </authorList>
    </citation>
    <scope>NUCLEOTIDE SEQUENCE</scope>
    <source>
        <strain evidence="8">CHK178-757</strain>
    </source>
</reference>
<dbReference type="NCBIfam" id="TIGR02846">
    <property type="entry name" value="spore_sigmaK"/>
    <property type="match status" value="1"/>
</dbReference>
<dbReference type="PANTHER" id="PTHR30376:SF3">
    <property type="entry name" value="RNA POLYMERASE SIGMA FACTOR RPOH"/>
    <property type="match status" value="1"/>
</dbReference>
<gene>
    <name evidence="8" type="primary">sigK</name>
    <name evidence="8" type="ORF">IAB46_12980</name>
</gene>
<comment type="similarity">
    <text evidence="1">Belongs to the sigma-70 factor family.</text>
</comment>
<dbReference type="Gene3D" id="1.10.10.10">
    <property type="entry name" value="Winged helix-like DNA-binding domain superfamily/Winged helix DNA-binding domain"/>
    <property type="match status" value="1"/>
</dbReference>
<organism evidence="8 9">
    <name type="scientific">Candidatus Scybalocola faecigallinarum</name>
    <dbReference type="NCBI Taxonomy" id="2840941"/>
    <lineage>
        <taxon>Bacteria</taxon>
        <taxon>Bacillati</taxon>
        <taxon>Bacillota</taxon>
        <taxon>Clostridia</taxon>
        <taxon>Lachnospirales</taxon>
        <taxon>Lachnospiraceae</taxon>
        <taxon>Lachnospiraceae incertae sedis</taxon>
        <taxon>Candidatus Scybalocola (ex Gilroy et al. 2021)</taxon>
    </lineage>
</organism>
<keyword evidence="6" id="KW-0804">Transcription</keyword>
<keyword evidence="3" id="KW-0805">Transcription regulation</keyword>
<protein>
    <submittedName>
        <fullName evidence="8">RNA polymerase sporulation sigma factor SigK</fullName>
    </submittedName>
</protein>
<accession>A0A9D1F6L4</accession>
<dbReference type="InterPro" id="IPR007627">
    <property type="entry name" value="RNA_pol_sigma70_r2"/>
</dbReference>
<dbReference type="InterPro" id="IPR050813">
    <property type="entry name" value="Sigma-70_Factor"/>
</dbReference>
<dbReference type="Pfam" id="PF04542">
    <property type="entry name" value="Sigma70_r2"/>
    <property type="match status" value="1"/>
</dbReference>
<dbReference type="GO" id="GO:0030435">
    <property type="term" value="P:sporulation resulting in formation of a cellular spore"/>
    <property type="evidence" value="ECO:0007669"/>
    <property type="project" value="UniProtKB-KW"/>
</dbReference>
<dbReference type="InterPro" id="IPR014284">
    <property type="entry name" value="RNA_pol_sigma-70_dom"/>
</dbReference>
<evidence type="ECO:0000256" key="5">
    <source>
        <dbReference type="ARBA" id="ARBA00023125"/>
    </source>
</evidence>
<dbReference type="NCBIfam" id="TIGR02937">
    <property type="entry name" value="sigma70-ECF"/>
    <property type="match status" value="1"/>
</dbReference>
<dbReference type="GO" id="GO:0016987">
    <property type="term" value="F:sigma factor activity"/>
    <property type="evidence" value="ECO:0007669"/>
    <property type="project" value="UniProtKB-KW"/>
</dbReference>
<dbReference type="SUPFAM" id="SSF88946">
    <property type="entry name" value="Sigma2 domain of RNA polymerase sigma factors"/>
    <property type="match status" value="1"/>
</dbReference>
<dbReference type="PIRSF" id="PIRSF000770">
    <property type="entry name" value="RNA_pol_sigma-SigE/K"/>
    <property type="match status" value="1"/>
</dbReference>
<evidence type="ECO:0000256" key="3">
    <source>
        <dbReference type="ARBA" id="ARBA00023015"/>
    </source>
</evidence>
<dbReference type="PROSITE" id="PS50943">
    <property type="entry name" value="HTH_CROC1"/>
    <property type="match status" value="1"/>
</dbReference>
<name>A0A9D1F6L4_9FIRM</name>
<dbReference type="InterPro" id="IPR014209">
    <property type="entry name" value="RNA_pol_sigma-K"/>
</dbReference>
<dbReference type="GO" id="GO:0006352">
    <property type="term" value="P:DNA-templated transcription initiation"/>
    <property type="evidence" value="ECO:0007669"/>
    <property type="project" value="InterPro"/>
</dbReference>
<comment type="caution">
    <text evidence="8">The sequence shown here is derived from an EMBL/GenBank/DDBJ whole genome shotgun (WGS) entry which is preliminary data.</text>
</comment>
<evidence type="ECO:0000259" key="7">
    <source>
        <dbReference type="PROSITE" id="PS50943"/>
    </source>
</evidence>
<dbReference type="Pfam" id="PF04545">
    <property type="entry name" value="Sigma70_r4"/>
    <property type="match status" value="1"/>
</dbReference>
<dbReference type="InterPro" id="IPR007630">
    <property type="entry name" value="RNA_pol_sigma70_r4"/>
</dbReference>
<dbReference type="NCBIfam" id="NF004471">
    <property type="entry name" value="PRK05803.1"/>
    <property type="match status" value="1"/>
</dbReference>
<sequence>MQSFPQPLTAEEERYYLERYRGGDMAARNILIEKNLRLVAHIVKKYNNSGRDMDELIAIGIVGLVKAVNTFNVAKGNRIVTYAARCIENELLMMLRSERKLSREVSLYDPIGTDKEGNEINLLDIIETQEADVVEQIARDNNIRLLYENIDLLLSPREKEIICSRYGLGGHSPSTQREIADRLGISRSYVSRIEKKALEKLKSGMEP</sequence>
<evidence type="ECO:0000256" key="1">
    <source>
        <dbReference type="ARBA" id="ARBA00007788"/>
    </source>
</evidence>
<dbReference type="PANTHER" id="PTHR30376">
    <property type="entry name" value="SIGMA FACTOR RPOH HEAT SHOCK RELATED"/>
    <property type="match status" value="1"/>
</dbReference>
<evidence type="ECO:0000256" key="6">
    <source>
        <dbReference type="ARBA" id="ARBA00023163"/>
    </source>
</evidence>
<dbReference type="Gene3D" id="1.20.120.1810">
    <property type="match status" value="1"/>
</dbReference>
<evidence type="ECO:0000313" key="8">
    <source>
        <dbReference type="EMBL" id="HIS48439.1"/>
    </source>
</evidence>